<evidence type="ECO:0000313" key="2">
    <source>
        <dbReference type="EMBL" id="SET76931.1"/>
    </source>
</evidence>
<dbReference type="OrthoDB" id="3540316at2"/>
<sequence>MQKVTWLHRLGLVSAVVALGLATTTVAAHADGYDTPRSATARGAGSTYAAGLAAAEQRARQAVLAVGHDCTPGTYSAMLIYSSPGGGTWVFDSTHNAMCVD</sequence>
<dbReference type="EMBL" id="FOHX01000004">
    <property type="protein sequence ID" value="SET76931.1"/>
    <property type="molecule type" value="Genomic_DNA"/>
</dbReference>
<dbReference type="RefSeq" id="WP_091080863.1">
    <property type="nucleotide sequence ID" value="NZ_FOHX01000004.1"/>
</dbReference>
<keyword evidence="3" id="KW-1185">Reference proteome</keyword>
<keyword evidence="1" id="KW-0732">Signal</keyword>
<accession>A0A1I0H2B2</accession>
<evidence type="ECO:0000256" key="1">
    <source>
        <dbReference type="SAM" id="SignalP"/>
    </source>
</evidence>
<evidence type="ECO:0000313" key="3">
    <source>
        <dbReference type="Proteomes" id="UP000199361"/>
    </source>
</evidence>
<gene>
    <name evidence="2" type="ORF">SAMN05421811_10448</name>
</gene>
<reference evidence="2 3" key="1">
    <citation type="submission" date="2016-10" db="EMBL/GenBank/DDBJ databases">
        <authorList>
            <person name="de Groot N.N."/>
        </authorList>
    </citation>
    <scope>NUCLEOTIDE SEQUENCE [LARGE SCALE GENOMIC DNA]</scope>
    <source>
        <strain evidence="2 3">CGMCC 4.5598</strain>
    </source>
</reference>
<dbReference type="AlphaFoldDB" id="A0A1I0H2B2"/>
<proteinExistence type="predicted"/>
<protein>
    <submittedName>
        <fullName evidence="2">Uncharacterized protein</fullName>
    </submittedName>
</protein>
<organism evidence="2 3">
    <name type="scientific">Nonomuraea wenchangensis</name>
    <dbReference type="NCBI Taxonomy" id="568860"/>
    <lineage>
        <taxon>Bacteria</taxon>
        <taxon>Bacillati</taxon>
        <taxon>Actinomycetota</taxon>
        <taxon>Actinomycetes</taxon>
        <taxon>Streptosporangiales</taxon>
        <taxon>Streptosporangiaceae</taxon>
        <taxon>Nonomuraea</taxon>
    </lineage>
</organism>
<name>A0A1I0H2B2_9ACTN</name>
<feature type="chain" id="PRO_5011509218" evidence="1">
    <location>
        <begin position="31"/>
        <end position="101"/>
    </location>
</feature>
<feature type="signal peptide" evidence="1">
    <location>
        <begin position="1"/>
        <end position="30"/>
    </location>
</feature>
<dbReference type="Proteomes" id="UP000199361">
    <property type="component" value="Unassembled WGS sequence"/>
</dbReference>